<feature type="region of interest" description="Disordered" evidence="1">
    <location>
        <begin position="104"/>
        <end position="270"/>
    </location>
</feature>
<feature type="compositionally biased region" description="Low complexity" evidence="1">
    <location>
        <begin position="104"/>
        <end position="118"/>
    </location>
</feature>
<dbReference type="GeneID" id="18756362"/>
<sequence length="616" mass="66912">MDEASRLVSELQQKLSELDHKVWKYGQDMAAEFEKYSEELLSDVSQDVSETVSKTIAEAMKDAPSLYPAGAAFPIESCACATGTLKDGVPVPIPVPVSVAGSITSTTSTPTAPISAPPCEQEQEMGGSPRSPHTRDLEFQGLFTPSYLPLLDNTSQRRSSPDQPISPTLKQHETEPLQVDASTDTRSLMDIPEGSRPPTPRRKNTDEVSVLSNTSEHSEGETTRRSALRRSSSASNKDRHSPRRVRFEVAGEEVLPTSSPSSMSELDGAVPTSLFSDEEEVADEMIEDIEKPPPKRISSSQALRALSRFPLADDGTQWTTVSAPPDGSASVATSNGISQDSSSEDLYIGTGASKLTLGDTNENGVLARVDKVNPVDSTDLNIDPEVSEDEDILDMPQLRRQGTPVATMLSPTNPPNLHDNKSPTASTRPRKIWQDLDKFVLGTHQVSIDDLKFDKNDEDEVFRFDEAASDVRSPPLEESQRYPDLEDEERDSFDTESPTSRAEAREVPFKYASSPARPIASIVRPTQTSENPSAGVVGSLRGHPFSLPIVSPEVHAHGAAFGPLDSFVGSVDGRSGLDASNPQSYRISGGFTGAPKSLSERMMMEDMMEANRNRRL</sequence>
<dbReference type="InParanoid" id="K1Y847"/>
<name>K1Y847_MARBU</name>
<feature type="compositionally biased region" description="Polar residues" evidence="1">
    <location>
        <begin position="152"/>
        <end position="169"/>
    </location>
</feature>
<feature type="region of interest" description="Disordered" evidence="1">
    <location>
        <begin position="465"/>
        <end position="509"/>
    </location>
</feature>
<evidence type="ECO:0000256" key="1">
    <source>
        <dbReference type="SAM" id="MobiDB-lite"/>
    </source>
</evidence>
<protein>
    <submittedName>
        <fullName evidence="2">Uncharacterized protein</fullName>
    </submittedName>
</protein>
<gene>
    <name evidence="2" type="ORF">MBM_00427</name>
</gene>
<evidence type="ECO:0000313" key="2">
    <source>
        <dbReference type="EMBL" id="EKD21314.1"/>
    </source>
</evidence>
<dbReference type="HOGENOM" id="CLU_016024_0_0_1"/>
<dbReference type="AlphaFoldDB" id="K1Y847"/>
<dbReference type="EMBL" id="JH921428">
    <property type="protein sequence ID" value="EKD21314.1"/>
    <property type="molecule type" value="Genomic_DNA"/>
</dbReference>
<keyword evidence="3" id="KW-1185">Reference proteome</keyword>
<reference evidence="2 3" key="1">
    <citation type="journal article" date="2012" name="BMC Genomics">
        <title>Sequencing the genome of Marssonina brunnea reveals fungus-poplar co-evolution.</title>
        <authorList>
            <person name="Zhu S."/>
            <person name="Cao Y.-Z."/>
            <person name="Jiang C."/>
            <person name="Tan B.-Y."/>
            <person name="Wang Z."/>
            <person name="Feng S."/>
            <person name="Zhang L."/>
            <person name="Su X.-H."/>
            <person name="Brejova B."/>
            <person name="Vinar T."/>
            <person name="Xu M."/>
            <person name="Wang M.-X."/>
            <person name="Zhang S.-G."/>
            <person name="Huang M.-R."/>
            <person name="Wu R."/>
            <person name="Zhou Y."/>
        </authorList>
    </citation>
    <scope>NUCLEOTIDE SEQUENCE [LARGE SCALE GENOMIC DNA]</scope>
    <source>
        <strain evidence="2 3">MB_m1</strain>
    </source>
</reference>
<feature type="compositionally biased region" description="Polar residues" evidence="1">
    <location>
        <begin position="330"/>
        <end position="341"/>
    </location>
</feature>
<dbReference type="OrthoDB" id="5418627at2759"/>
<dbReference type="eggNOG" id="ENOG502R9MA">
    <property type="taxonomic scope" value="Eukaryota"/>
</dbReference>
<dbReference type="RefSeq" id="XP_007288316.1">
    <property type="nucleotide sequence ID" value="XM_007288254.1"/>
</dbReference>
<accession>K1Y847</accession>
<dbReference type="Proteomes" id="UP000006753">
    <property type="component" value="Unassembled WGS sequence"/>
</dbReference>
<feature type="region of interest" description="Disordered" evidence="1">
    <location>
        <begin position="311"/>
        <end position="346"/>
    </location>
</feature>
<dbReference type="KEGG" id="mbe:MBM_00427"/>
<organism evidence="2 3">
    <name type="scientific">Marssonina brunnea f. sp. multigermtubi (strain MB_m1)</name>
    <name type="common">Marssonina leaf spot fungus</name>
    <dbReference type="NCBI Taxonomy" id="1072389"/>
    <lineage>
        <taxon>Eukaryota</taxon>
        <taxon>Fungi</taxon>
        <taxon>Dikarya</taxon>
        <taxon>Ascomycota</taxon>
        <taxon>Pezizomycotina</taxon>
        <taxon>Leotiomycetes</taxon>
        <taxon>Helotiales</taxon>
        <taxon>Drepanopezizaceae</taxon>
        <taxon>Drepanopeziza</taxon>
    </lineage>
</organism>
<evidence type="ECO:0000313" key="3">
    <source>
        <dbReference type="Proteomes" id="UP000006753"/>
    </source>
</evidence>
<dbReference type="STRING" id="1072389.K1Y847"/>
<proteinExistence type="predicted"/>
<dbReference type="OMA" id="VHTFRHE"/>
<feature type="region of interest" description="Disordered" evidence="1">
    <location>
        <begin position="375"/>
        <end position="429"/>
    </location>
</feature>